<dbReference type="PROSITE" id="PS00379">
    <property type="entry name" value="CDP_ALCOHOL_P_TRANSF"/>
    <property type="match status" value="1"/>
</dbReference>
<dbReference type="GO" id="GO:0016020">
    <property type="term" value="C:membrane"/>
    <property type="evidence" value="ECO:0007669"/>
    <property type="project" value="UniProtKB-SubCell"/>
</dbReference>
<evidence type="ECO:0000256" key="10">
    <source>
        <dbReference type="ARBA" id="ARBA00023098"/>
    </source>
</evidence>
<dbReference type="AlphaFoldDB" id="A0A3A4QYE0"/>
<evidence type="ECO:0000256" key="15">
    <source>
        <dbReference type="NCBIfam" id="TIGR00560"/>
    </source>
</evidence>
<evidence type="ECO:0000313" key="18">
    <source>
        <dbReference type="EMBL" id="RJP58900.1"/>
    </source>
</evidence>
<dbReference type="EMBL" id="QZJZ01000059">
    <property type="protein sequence ID" value="RJP58900.1"/>
    <property type="molecule type" value="Genomic_DNA"/>
</dbReference>
<reference evidence="18 19" key="1">
    <citation type="journal article" date="2017" name="ISME J.">
        <title>Energy and carbon metabolisms in a deep terrestrial subsurface fluid microbial community.</title>
        <authorList>
            <person name="Momper L."/>
            <person name="Jungbluth S.P."/>
            <person name="Lee M.D."/>
            <person name="Amend J.P."/>
        </authorList>
    </citation>
    <scope>NUCLEOTIDE SEQUENCE [LARGE SCALE GENOMIC DNA]</scope>
    <source>
        <strain evidence="18">SURF_26</strain>
    </source>
</reference>
<dbReference type="Pfam" id="PF01066">
    <property type="entry name" value="CDP-OH_P_transf"/>
    <property type="match status" value="1"/>
</dbReference>
<dbReference type="GO" id="GO:0008444">
    <property type="term" value="F:CDP-diacylglycerol-glycerol-3-phosphate 3-phosphatidyltransferase activity"/>
    <property type="evidence" value="ECO:0007669"/>
    <property type="project" value="UniProtKB-UniRule"/>
</dbReference>
<organism evidence="18 19">
    <name type="scientific">Candidatus Auribacter fodinae</name>
    <dbReference type="NCBI Taxonomy" id="2093366"/>
    <lineage>
        <taxon>Bacteria</taxon>
        <taxon>Pseudomonadati</taxon>
        <taxon>Candidatus Auribacterota</taxon>
        <taxon>Candidatus Auribacteria</taxon>
        <taxon>Candidatus Auribacterales</taxon>
        <taxon>Candidatus Auribacteraceae</taxon>
        <taxon>Candidatus Auribacter</taxon>
    </lineage>
</organism>
<evidence type="ECO:0000256" key="17">
    <source>
        <dbReference type="SAM" id="Phobius"/>
    </source>
</evidence>
<evidence type="ECO:0000256" key="16">
    <source>
        <dbReference type="RuleBase" id="RU003750"/>
    </source>
</evidence>
<dbReference type="InterPro" id="IPR050324">
    <property type="entry name" value="CDP-alcohol_PTase-I"/>
</dbReference>
<evidence type="ECO:0000256" key="4">
    <source>
        <dbReference type="ARBA" id="ARBA00013170"/>
    </source>
</evidence>
<sequence>MNLPNKLTVSRLFATVIFVLLMVSELPYTKLAALIVFVLACITDWIDGKLARMFNIHTDFGKLMDPLADKILISSAFITFIERPEVALPSWCVIIIISREFAITGLRLLAASDGKIIPAGFWGKNKTISQIVAIITILVYLTSIELSLNTGWYAVPDWMNALFTYLILIVMIATVFLTVMSGIMYLAKSWHILKEM</sequence>
<keyword evidence="12" id="KW-0594">Phospholipid biosynthesis</keyword>
<comment type="catalytic activity">
    <reaction evidence="14">
        <text>a CDP-1,2-diacyl-sn-glycerol + sn-glycerol 3-phosphate = a 1,2-diacyl-sn-glycero-3-phospho-(1'-sn-glycero-3'-phosphate) + CMP + H(+)</text>
        <dbReference type="Rhea" id="RHEA:12593"/>
        <dbReference type="ChEBI" id="CHEBI:15378"/>
        <dbReference type="ChEBI" id="CHEBI:57597"/>
        <dbReference type="ChEBI" id="CHEBI:58332"/>
        <dbReference type="ChEBI" id="CHEBI:60110"/>
        <dbReference type="ChEBI" id="CHEBI:60377"/>
        <dbReference type="EC" id="2.7.8.5"/>
    </reaction>
</comment>
<evidence type="ECO:0000256" key="13">
    <source>
        <dbReference type="ARBA" id="ARBA00023264"/>
    </source>
</evidence>
<feature type="transmembrane region" description="Helical" evidence="17">
    <location>
        <begin position="131"/>
        <end position="155"/>
    </location>
</feature>
<comment type="subcellular location">
    <subcellularLocation>
        <location evidence="1">Membrane</location>
        <topology evidence="1">Multi-pass membrane protein</topology>
    </subcellularLocation>
</comment>
<keyword evidence="6" id="KW-0444">Lipid biosynthesis</keyword>
<keyword evidence="9 17" id="KW-1133">Transmembrane helix</keyword>
<dbReference type="InterPro" id="IPR004570">
    <property type="entry name" value="Phosphatidylglycerol_P_synth"/>
</dbReference>
<dbReference type="PANTHER" id="PTHR14269">
    <property type="entry name" value="CDP-DIACYLGLYCEROL--GLYCEROL-3-PHOSPHATE 3-PHOSPHATIDYLTRANSFERASE-RELATED"/>
    <property type="match status" value="1"/>
</dbReference>
<dbReference type="GO" id="GO:0046474">
    <property type="term" value="P:glycerophospholipid biosynthetic process"/>
    <property type="evidence" value="ECO:0007669"/>
    <property type="project" value="TreeGrafter"/>
</dbReference>
<evidence type="ECO:0000256" key="6">
    <source>
        <dbReference type="ARBA" id="ARBA00022516"/>
    </source>
</evidence>
<gene>
    <name evidence="18" type="primary">pgsA</name>
    <name evidence="18" type="ORF">C4541_07220</name>
</gene>
<dbReference type="NCBIfam" id="TIGR00560">
    <property type="entry name" value="pgsA"/>
    <property type="match status" value="1"/>
</dbReference>
<feature type="transmembrane region" description="Helical" evidence="17">
    <location>
        <begin position="12"/>
        <end position="42"/>
    </location>
</feature>
<protein>
    <recommendedName>
        <fullName evidence="5 15">CDP-diacylglycerol--glycerol-3-phosphate 3-phosphatidyltransferase</fullName>
        <ecNumber evidence="4 15">2.7.8.5</ecNumber>
    </recommendedName>
</protein>
<evidence type="ECO:0000256" key="3">
    <source>
        <dbReference type="ARBA" id="ARBA00010441"/>
    </source>
</evidence>
<dbReference type="PIRSF" id="PIRSF000847">
    <property type="entry name" value="Phos_ph_gly_syn"/>
    <property type="match status" value="1"/>
</dbReference>
<comment type="pathway">
    <text evidence="2">Phospholipid metabolism; phosphatidylglycerol biosynthesis; phosphatidylglycerol from CDP-diacylglycerol: step 1/2.</text>
</comment>
<feature type="transmembrane region" description="Helical" evidence="17">
    <location>
        <begin position="161"/>
        <end position="187"/>
    </location>
</feature>
<evidence type="ECO:0000256" key="9">
    <source>
        <dbReference type="ARBA" id="ARBA00022989"/>
    </source>
</evidence>
<proteinExistence type="inferred from homology"/>
<evidence type="ECO:0000256" key="5">
    <source>
        <dbReference type="ARBA" id="ARBA00014944"/>
    </source>
</evidence>
<evidence type="ECO:0000256" key="2">
    <source>
        <dbReference type="ARBA" id="ARBA00005042"/>
    </source>
</evidence>
<evidence type="ECO:0000256" key="7">
    <source>
        <dbReference type="ARBA" id="ARBA00022679"/>
    </source>
</evidence>
<dbReference type="InterPro" id="IPR048254">
    <property type="entry name" value="CDP_ALCOHOL_P_TRANSF_CS"/>
</dbReference>
<evidence type="ECO:0000256" key="1">
    <source>
        <dbReference type="ARBA" id="ARBA00004141"/>
    </source>
</evidence>
<evidence type="ECO:0000256" key="14">
    <source>
        <dbReference type="ARBA" id="ARBA00048586"/>
    </source>
</evidence>
<dbReference type="InterPro" id="IPR043130">
    <property type="entry name" value="CDP-OH_PTrfase_TM_dom"/>
</dbReference>
<keyword evidence="11 17" id="KW-0472">Membrane</keyword>
<dbReference type="InterPro" id="IPR000462">
    <property type="entry name" value="CDP-OH_P_trans"/>
</dbReference>
<keyword evidence="8 17" id="KW-0812">Transmembrane</keyword>
<dbReference type="PANTHER" id="PTHR14269:SF62">
    <property type="entry name" value="CDP-DIACYLGLYCEROL--GLYCEROL-3-PHOSPHATE 3-PHOSPHATIDYLTRANSFERASE 1, CHLOROPLASTIC"/>
    <property type="match status" value="1"/>
</dbReference>
<comment type="caution">
    <text evidence="18">The sequence shown here is derived from an EMBL/GenBank/DDBJ whole genome shotgun (WGS) entry which is preliminary data.</text>
</comment>
<evidence type="ECO:0000256" key="8">
    <source>
        <dbReference type="ARBA" id="ARBA00022692"/>
    </source>
</evidence>
<evidence type="ECO:0000256" key="11">
    <source>
        <dbReference type="ARBA" id="ARBA00023136"/>
    </source>
</evidence>
<evidence type="ECO:0000313" key="19">
    <source>
        <dbReference type="Proteomes" id="UP000266426"/>
    </source>
</evidence>
<comment type="similarity">
    <text evidence="3 16">Belongs to the CDP-alcohol phosphatidyltransferase class-I family.</text>
</comment>
<evidence type="ECO:0000256" key="12">
    <source>
        <dbReference type="ARBA" id="ARBA00023209"/>
    </source>
</evidence>
<accession>A0A3A4QYE0</accession>
<keyword evidence="10" id="KW-0443">Lipid metabolism</keyword>
<dbReference type="EC" id="2.7.8.5" evidence="4 15"/>
<keyword evidence="13" id="KW-1208">Phospholipid metabolism</keyword>
<name>A0A3A4QYE0_9BACT</name>
<dbReference type="Proteomes" id="UP000266426">
    <property type="component" value="Unassembled WGS sequence"/>
</dbReference>
<dbReference type="Gene3D" id="1.20.120.1760">
    <property type="match status" value="1"/>
</dbReference>
<keyword evidence="7 16" id="KW-0808">Transferase</keyword>